<proteinExistence type="predicted"/>
<dbReference type="EMBL" id="AZBU02000003">
    <property type="protein sequence ID" value="TKR88508.1"/>
    <property type="molecule type" value="Genomic_DNA"/>
</dbReference>
<feature type="region of interest" description="Disordered" evidence="1">
    <location>
        <begin position="34"/>
        <end position="59"/>
    </location>
</feature>
<dbReference type="AlphaFoldDB" id="A0A4U5NY54"/>
<evidence type="ECO:0000256" key="1">
    <source>
        <dbReference type="SAM" id="MobiDB-lite"/>
    </source>
</evidence>
<sequence length="105" mass="12328">MCVASRESGCGCAQEGQAELSTWEAHTHFALFNTTEKRTRSSTSRNTTRSGNKPEMLPFFQLSKTEEKRKGYYHHRHMVAYLNEICTREKDYDDYDHQMDEERKA</sequence>
<keyword evidence="3" id="KW-1185">Reference proteome</keyword>
<name>A0A4U5NY54_STECR</name>
<evidence type="ECO:0000313" key="3">
    <source>
        <dbReference type="Proteomes" id="UP000298663"/>
    </source>
</evidence>
<feature type="compositionally biased region" description="Low complexity" evidence="1">
    <location>
        <begin position="41"/>
        <end position="50"/>
    </location>
</feature>
<protein>
    <submittedName>
        <fullName evidence="2">Uncharacterized protein</fullName>
    </submittedName>
</protein>
<comment type="caution">
    <text evidence="2">The sequence shown here is derived from an EMBL/GenBank/DDBJ whole genome shotgun (WGS) entry which is preliminary data.</text>
</comment>
<gene>
    <name evidence="2" type="ORF">L596_012738</name>
</gene>
<dbReference type="Proteomes" id="UP000298663">
    <property type="component" value="Unassembled WGS sequence"/>
</dbReference>
<reference evidence="2 3" key="2">
    <citation type="journal article" date="2019" name="G3 (Bethesda)">
        <title>Hybrid Assembly of the Genome of the Entomopathogenic Nematode Steinernema carpocapsae Identifies the X-Chromosome.</title>
        <authorList>
            <person name="Serra L."/>
            <person name="Macchietto M."/>
            <person name="Macias-Munoz A."/>
            <person name="McGill C.J."/>
            <person name="Rodriguez I.M."/>
            <person name="Rodriguez B."/>
            <person name="Murad R."/>
            <person name="Mortazavi A."/>
        </authorList>
    </citation>
    <scope>NUCLEOTIDE SEQUENCE [LARGE SCALE GENOMIC DNA]</scope>
    <source>
        <strain evidence="2 3">ALL</strain>
    </source>
</reference>
<accession>A0A4U5NY54</accession>
<organism evidence="2 3">
    <name type="scientific">Steinernema carpocapsae</name>
    <name type="common">Entomopathogenic nematode</name>
    <dbReference type="NCBI Taxonomy" id="34508"/>
    <lineage>
        <taxon>Eukaryota</taxon>
        <taxon>Metazoa</taxon>
        <taxon>Ecdysozoa</taxon>
        <taxon>Nematoda</taxon>
        <taxon>Chromadorea</taxon>
        <taxon>Rhabditida</taxon>
        <taxon>Tylenchina</taxon>
        <taxon>Panagrolaimomorpha</taxon>
        <taxon>Strongyloidoidea</taxon>
        <taxon>Steinernematidae</taxon>
        <taxon>Steinernema</taxon>
    </lineage>
</organism>
<evidence type="ECO:0000313" key="2">
    <source>
        <dbReference type="EMBL" id="TKR88508.1"/>
    </source>
</evidence>
<reference evidence="2 3" key="1">
    <citation type="journal article" date="2015" name="Genome Biol.">
        <title>Comparative genomics of Steinernema reveals deeply conserved gene regulatory networks.</title>
        <authorList>
            <person name="Dillman A.R."/>
            <person name="Macchietto M."/>
            <person name="Porter C.F."/>
            <person name="Rogers A."/>
            <person name="Williams B."/>
            <person name="Antoshechkin I."/>
            <person name="Lee M.M."/>
            <person name="Goodwin Z."/>
            <person name="Lu X."/>
            <person name="Lewis E.E."/>
            <person name="Goodrich-Blair H."/>
            <person name="Stock S.P."/>
            <person name="Adams B.J."/>
            <person name="Sternberg P.W."/>
            <person name="Mortazavi A."/>
        </authorList>
    </citation>
    <scope>NUCLEOTIDE SEQUENCE [LARGE SCALE GENOMIC DNA]</scope>
    <source>
        <strain evidence="2 3">ALL</strain>
    </source>
</reference>